<dbReference type="PANTHER" id="PTHR42982">
    <property type="entry name" value="SEC-INDEPENDENT PROTEIN TRANSLOCASE PROTEIN TATA"/>
    <property type="match status" value="1"/>
</dbReference>
<keyword evidence="3 9" id="KW-1003">Cell membrane</keyword>
<keyword evidence="2 9" id="KW-0813">Transport</keyword>
<comment type="function">
    <text evidence="9">Part of the twin-arginine translocation (Tat) system that transports large folded proteins containing a characteristic twin-arginine motif in their signal peptide across membranes. TatA could form the protein-conducting channel of the Tat system.</text>
</comment>
<keyword evidence="7 9" id="KW-0811">Translocation</keyword>
<name>A0ABR7YIX6_9SPHI</name>
<reference evidence="11 12" key="1">
    <citation type="submission" date="2020-08" db="EMBL/GenBank/DDBJ databases">
        <title>Sphingobacterium sp. DN00404 isolated from aquaculture water.</title>
        <authorList>
            <person name="Zhang M."/>
        </authorList>
    </citation>
    <scope>NUCLEOTIDE SEQUENCE [LARGE SCALE GENOMIC DNA]</scope>
    <source>
        <strain evidence="11 12">DN00404</strain>
    </source>
</reference>
<feature type="transmembrane region" description="Helical" evidence="9">
    <location>
        <begin position="6"/>
        <end position="24"/>
    </location>
</feature>
<evidence type="ECO:0000256" key="5">
    <source>
        <dbReference type="ARBA" id="ARBA00022927"/>
    </source>
</evidence>
<evidence type="ECO:0000313" key="11">
    <source>
        <dbReference type="EMBL" id="MBD1431226.1"/>
    </source>
</evidence>
<proteinExistence type="inferred from homology"/>
<evidence type="ECO:0000256" key="3">
    <source>
        <dbReference type="ARBA" id="ARBA00022475"/>
    </source>
</evidence>
<dbReference type="RefSeq" id="WP_190992269.1">
    <property type="nucleotide sequence ID" value="NZ_JACOIK010000001.1"/>
</dbReference>
<protein>
    <recommendedName>
        <fullName evidence="9">Sec-independent protein translocase protein TatA</fullName>
    </recommendedName>
</protein>
<sequence length="170" mass="18888">MTLGFLNIGTQEMVLIVIVILLLFGGKKLPELARGLGRGIREFKDASDGIKREISDQINNFEKDLDVTVEDKPTTKTRSQTISEEINQQEEEGEESIGVEEETKKEFPKFSTPENTVQHHPGEQPSSGDEHYTYGYNDHFANEENGADTSEGAGAQTNTTASDEEQPRNV</sequence>
<dbReference type="EMBL" id="JACOIK010000001">
    <property type="protein sequence ID" value="MBD1431226.1"/>
    <property type="molecule type" value="Genomic_DNA"/>
</dbReference>
<evidence type="ECO:0000256" key="10">
    <source>
        <dbReference type="SAM" id="MobiDB-lite"/>
    </source>
</evidence>
<dbReference type="InterPro" id="IPR006312">
    <property type="entry name" value="TatA/E"/>
</dbReference>
<keyword evidence="5 9" id="KW-0653">Protein transport</keyword>
<evidence type="ECO:0000256" key="4">
    <source>
        <dbReference type="ARBA" id="ARBA00022692"/>
    </source>
</evidence>
<comment type="similarity">
    <text evidence="9">Belongs to the TatA/E family.</text>
</comment>
<feature type="region of interest" description="Disordered" evidence="10">
    <location>
        <begin position="66"/>
        <end position="170"/>
    </location>
</feature>
<evidence type="ECO:0000256" key="7">
    <source>
        <dbReference type="ARBA" id="ARBA00023010"/>
    </source>
</evidence>
<dbReference type="Gene3D" id="1.20.5.3310">
    <property type="match status" value="1"/>
</dbReference>
<comment type="caution">
    <text evidence="11">The sequence shown here is derived from an EMBL/GenBank/DDBJ whole genome shotgun (WGS) entry which is preliminary data.</text>
</comment>
<dbReference type="Pfam" id="PF02416">
    <property type="entry name" value="TatA_B_E"/>
    <property type="match status" value="1"/>
</dbReference>
<dbReference type="NCBIfam" id="NF011430">
    <property type="entry name" value="PRK14861.1"/>
    <property type="match status" value="1"/>
</dbReference>
<feature type="compositionally biased region" description="Acidic residues" evidence="10">
    <location>
        <begin position="87"/>
        <end position="100"/>
    </location>
</feature>
<keyword evidence="8 9" id="KW-0472">Membrane</keyword>
<dbReference type="Proteomes" id="UP000602759">
    <property type="component" value="Unassembled WGS sequence"/>
</dbReference>
<dbReference type="NCBIfam" id="TIGR01411">
    <property type="entry name" value="tatAE"/>
    <property type="match status" value="1"/>
</dbReference>
<comment type="subunit">
    <text evidence="9">Forms a complex with TatC.</text>
</comment>
<comment type="subcellular location">
    <subcellularLocation>
        <location evidence="1 9">Cell membrane</location>
        <topology evidence="1 9">Single-pass membrane protein</topology>
    </subcellularLocation>
</comment>
<evidence type="ECO:0000256" key="1">
    <source>
        <dbReference type="ARBA" id="ARBA00004162"/>
    </source>
</evidence>
<dbReference type="PRINTS" id="PR01506">
    <property type="entry name" value="TATBPROTEIN"/>
</dbReference>
<organism evidence="11 12">
    <name type="scientific">Sphingobacterium micropteri</name>
    <dbReference type="NCBI Taxonomy" id="2763501"/>
    <lineage>
        <taxon>Bacteria</taxon>
        <taxon>Pseudomonadati</taxon>
        <taxon>Bacteroidota</taxon>
        <taxon>Sphingobacteriia</taxon>
        <taxon>Sphingobacteriales</taxon>
        <taxon>Sphingobacteriaceae</taxon>
        <taxon>Sphingobacterium</taxon>
    </lineage>
</organism>
<accession>A0ABR7YIX6</accession>
<evidence type="ECO:0000256" key="9">
    <source>
        <dbReference type="HAMAP-Rule" id="MF_00236"/>
    </source>
</evidence>
<evidence type="ECO:0000256" key="8">
    <source>
        <dbReference type="ARBA" id="ARBA00023136"/>
    </source>
</evidence>
<keyword evidence="4 9" id="KW-0812">Transmembrane</keyword>
<dbReference type="HAMAP" id="MF_00236">
    <property type="entry name" value="TatA_E"/>
    <property type="match status" value="1"/>
</dbReference>
<keyword evidence="12" id="KW-1185">Reference proteome</keyword>
<gene>
    <name evidence="9" type="primary">tatA</name>
    <name evidence="11" type="ORF">H8B06_00175</name>
</gene>
<evidence type="ECO:0000313" key="12">
    <source>
        <dbReference type="Proteomes" id="UP000602759"/>
    </source>
</evidence>
<evidence type="ECO:0000256" key="2">
    <source>
        <dbReference type="ARBA" id="ARBA00022448"/>
    </source>
</evidence>
<keyword evidence="6 9" id="KW-1133">Transmembrane helix</keyword>
<dbReference type="InterPro" id="IPR003369">
    <property type="entry name" value="TatA/B/E"/>
</dbReference>
<evidence type="ECO:0000256" key="6">
    <source>
        <dbReference type="ARBA" id="ARBA00022989"/>
    </source>
</evidence>
<dbReference type="PANTHER" id="PTHR42982:SF1">
    <property type="entry name" value="SEC-INDEPENDENT PROTEIN TRANSLOCASE PROTEIN TATA"/>
    <property type="match status" value="1"/>
</dbReference>